<accession>A0ABQ2KDQ2</accession>
<sequence length="57" mass="6266">MGSGHAHQDIVELARLYQHGRLLLDEMVTSVVPSEINEGFEAMKSGDVTRIVVDVQS</sequence>
<proteinExistence type="predicted"/>
<protein>
    <recommendedName>
        <fullName evidence="3">Alcohol dehydrogenase</fullName>
    </recommendedName>
</protein>
<evidence type="ECO:0000313" key="1">
    <source>
        <dbReference type="EMBL" id="GGN78663.1"/>
    </source>
</evidence>
<dbReference type="Gene3D" id="3.90.180.10">
    <property type="entry name" value="Medium-chain alcohol dehydrogenases, catalytic domain"/>
    <property type="match status" value="1"/>
</dbReference>
<gene>
    <name evidence="1" type="ORF">GCM10011610_26470</name>
</gene>
<evidence type="ECO:0008006" key="3">
    <source>
        <dbReference type="Google" id="ProtNLM"/>
    </source>
</evidence>
<dbReference type="Proteomes" id="UP000658127">
    <property type="component" value="Unassembled WGS sequence"/>
</dbReference>
<keyword evidence="2" id="KW-1185">Reference proteome</keyword>
<name>A0ABQ2KDQ2_9NOCA</name>
<reference evidence="2" key="1">
    <citation type="journal article" date="2019" name="Int. J. Syst. Evol. Microbiol.">
        <title>The Global Catalogue of Microorganisms (GCM) 10K type strain sequencing project: providing services to taxonomists for standard genome sequencing and annotation.</title>
        <authorList>
            <consortium name="The Broad Institute Genomics Platform"/>
            <consortium name="The Broad Institute Genome Sequencing Center for Infectious Disease"/>
            <person name="Wu L."/>
            <person name="Ma J."/>
        </authorList>
    </citation>
    <scope>NUCLEOTIDE SEQUENCE [LARGE SCALE GENOMIC DNA]</scope>
    <source>
        <strain evidence="2">CGMCC 4.7329</strain>
    </source>
</reference>
<organism evidence="1 2">
    <name type="scientific">Nocardia rhizosphaerihabitans</name>
    <dbReference type="NCBI Taxonomy" id="1691570"/>
    <lineage>
        <taxon>Bacteria</taxon>
        <taxon>Bacillati</taxon>
        <taxon>Actinomycetota</taxon>
        <taxon>Actinomycetes</taxon>
        <taxon>Mycobacteriales</taxon>
        <taxon>Nocardiaceae</taxon>
        <taxon>Nocardia</taxon>
    </lineage>
</organism>
<evidence type="ECO:0000313" key="2">
    <source>
        <dbReference type="Proteomes" id="UP000658127"/>
    </source>
</evidence>
<dbReference type="EMBL" id="BMNE01000003">
    <property type="protein sequence ID" value="GGN78663.1"/>
    <property type="molecule type" value="Genomic_DNA"/>
</dbReference>
<comment type="caution">
    <text evidence="1">The sequence shown here is derived from an EMBL/GenBank/DDBJ whole genome shotgun (WGS) entry which is preliminary data.</text>
</comment>